<accession>A0A1I3I528</accession>
<reference evidence="2" key="1">
    <citation type="submission" date="2016-10" db="EMBL/GenBank/DDBJ databases">
        <authorList>
            <person name="Varghese N."/>
            <person name="Submissions S."/>
        </authorList>
    </citation>
    <scope>NUCLEOTIDE SEQUENCE [LARGE SCALE GENOMIC DNA]</scope>
    <source>
        <strain evidence="2">Z-7934</strain>
    </source>
</reference>
<dbReference type="RefSeq" id="WP_093373996.1">
    <property type="nucleotide sequence ID" value="NZ_FOQA01000022.1"/>
</dbReference>
<name>A0A1I3I528_9FIRM</name>
<dbReference type="OrthoDB" id="3035168at2"/>
<organism evidence="1 2">
    <name type="scientific">Tindallia magadiensis</name>
    <dbReference type="NCBI Taxonomy" id="69895"/>
    <lineage>
        <taxon>Bacteria</taxon>
        <taxon>Bacillati</taxon>
        <taxon>Bacillota</taxon>
        <taxon>Clostridia</taxon>
        <taxon>Peptostreptococcales</taxon>
        <taxon>Tindalliaceae</taxon>
        <taxon>Tindallia</taxon>
    </lineage>
</organism>
<evidence type="ECO:0000313" key="2">
    <source>
        <dbReference type="Proteomes" id="UP000199287"/>
    </source>
</evidence>
<dbReference type="AlphaFoldDB" id="A0A1I3I528"/>
<evidence type="ECO:0008006" key="3">
    <source>
        <dbReference type="Google" id="ProtNLM"/>
    </source>
</evidence>
<gene>
    <name evidence="1" type="ORF">SAMN05192551_1221</name>
</gene>
<keyword evidence="2" id="KW-1185">Reference proteome</keyword>
<evidence type="ECO:0000313" key="1">
    <source>
        <dbReference type="EMBL" id="SFI42967.1"/>
    </source>
</evidence>
<dbReference type="EMBL" id="FOQA01000022">
    <property type="protein sequence ID" value="SFI42967.1"/>
    <property type="molecule type" value="Genomic_DNA"/>
</dbReference>
<dbReference type="Proteomes" id="UP000199287">
    <property type="component" value="Unassembled WGS sequence"/>
</dbReference>
<sequence>MSSFVIKGTVVGCDHEHWKKDKNLLSSILISVMSTWEMNYRSNRQNKEMSTNISREYGKIINAYLGFMNDIHNLAIIIDMIESNLNNTSLEDGKKLMYVTLLVEAYFTNLRSVYDFTSYFPKLIIEEKNLSQLPSKKEGSIKELIKYFKKDCAKKIISQEVIDVFINCEKNLDNIRTIRDLIIHKGKEPILFIENSGEVKFSINTITKDGSVNLLPNILDEDSQIYDMKKYIIKITNNTFNYIEDLGHVMYQEFLKKDSNYRVYLGGLTGLCMTNFIEFLGWNE</sequence>
<protein>
    <recommendedName>
        <fullName evidence="3">Cthe-2314-like HEPN domain-containing protein</fullName>
    </recommendedName>
</protein>
<proteinExistence type="predicted"/>